<evidence type="ECO:0000313" key="4">
    <source>
        <dbReference type="Proteomes" id="UP000254330"/>
    </source>
</evidence>
<keyword evidence="5" id="KW-1185">Reference proteome</keyword>
<name>A0A2U3AF12_9BACL</name>
<comment type="caution">
    <text evidence="2">The sequence shown here is derived from an EMBL/GenBank/DDBJ whole genome shotgun (WGS) entry which is preliminary data.</text>
</comment>
<feature type="transmembrane region" description="Helical" evidence="1">
    <location>
        <begin position="6"/>
        <end position="30"/>
    </location>
</feature>
<evidence type="ECO:0000313" key="3">
    <source>
        <dbReference type="EMBL" id="TDR41314.1"/>
    </source>
</evidence>
<organism evidence="2 4">
    <name type="scientific">Kurthia zopfii</name>
    <dbReference type="NCBI Taxonomy" id="1650"/>
    <lineage>
        <taxon>Bacteria</taxon>
        <taxon>Bacillati</taxon>
        <taxon>Bacillota</taxon>
        <taxon>Bacilli</taxon>
        <taxon>Bacillales</taxon>
        <taxon>Caryophanaceae</taxon>
        <taxon>Kurthia</taxon>
    </lineage>
</organism>
<protein>
    <submittedName>
        <fullName evidence="2">Uncharacterized protein</fullName>
    </submittedName>
</protein>
<keyword evidence="1" id="KW-0472">Membrane</keyword>
<dbReference type="Proteomes" id="UP000294641">
    <property type="component" value="Unassembled WGS sequence"/>
</dbReference>
<dbReference type="OrthoDB" id="2454834at2"/>
<proteinExistence type="predicted"/>
<reference evidence="2 4" key="1">
    <citation type="submission" date="2018-06" db="EMBL/GenBank/DDBJ databases">
        <authorList>
            <consortium name="Pathogen Informatics"/>
            <person name="Doyle S."/>
        </authorList>
    </citation>
    <scope>NUCLEOTIDE SEQUENCE [LARGE SCALE GENOMIC DNA]</scope>
    <source>
        <strain evidence="2 4">NCTC10597</strain>
    </source>
</reference>
<evidence type="ECO:0000256" key="1">
    <source>
        <dbReference type="SAM" id="Phobius"/>
    </source>
</evidence>
<accession>A0A2U3AF12</accession>
<sequence>MNLYDIILIGVSLISIPLVCAIWLDAFYAHRKRVEFSLLRTAGWYAAIFVVSFVPTVIAVYNLKG</sequence>
<dbReference type="RefSeq" id="WP_109348891.1">
    <property type="nucleotide sequence ID" value="NZ_BJUE01000003.1"/>
</dbReference>
<evidence type="ECO:0000313" key="5">
    <source>
        <dbReference type="Proteomes" id="UP000294641"/>
    </source>
</evidence>
<feature type="transmembrane region" description="Helical" evidence="1">
    <location>
        <begin position="42"/>
        <end position="63"/>
    </location>
</feature>
<gene>
    <name evidence="3" type="ORF">DFR61_1067</name>
    <name evidence="2" type="ORF">NCTC10597_01521</name>
</gene>
<keyword evidence="1" id="KW-1133">Transmembrane helix</keyword>
<dbReference type="Proteomes" id="UP000254330">
    <property type="component" value="Unassembled WGS sequence"/>
</dbReference>
<reference evidence="3 5" key="2">
    <citation type="submission" date="2019-03" db="EMBL/GenBank/DDBJ databases">
        <title>Genomic Encyclopedia of Type Strains, Phase IV (KMG-IV): sequencing the most valuable type-strain genomes for metagenomic binning, comparative biology and taxonomic classification.</title>
        <authorList>
            <person name="Goeker M."/>
        </authorList>
    </citation>
    <scope>NUCLEOTIDE SEQUENCE [LARGE SCALE GENOMIC DNA]</scope>
    <source>
        <strain evidence="3 5">DSM 20580</strain>
    </source>
</reference>
<keyword evidence="1" id="KW-0812">Transmembrane</keyword>
<dbReference type="EMBL" id="UGNP01000001">
    <property type="protein sequence ID" value="STX09819.1"/>
    <property type="molecule type" value="Genomic_DNA"/>
</dbReference>
<dbReference type="EMBL" id="SNZG01000006">
    <property type="protein sequence ID" value="TDR41314.1"/>
    <property type="molecule type" value="Genomic_DNA"/>
</dbReference>
<dbReference type="AlphaFoldDB" id="A0A2U3AF12"/>
<evidence type="ECO:0000313" key="2">
    <source>
        <dbReference type="EMBL" id="STX09819.1"/>
    </source>
</evidence>